<feature type="transmembrane region" description="Helical" evidence="7">
    <location>
        <begin position="240"/>
        <end position="261"/>
    </location>
</feature>
<feature type="transmembrane region" description="Helical" evidence="7">
    <location>
        <begin position="206"/>
        <end position="228"/>
    </location>
</feature>
<evidence type="ECO:0000256" key="1">
    <source>
        <dbReference type="ARBA" id="ARBA00004141"/>
    </source>
</evidence>
<evidence type="ECO:0000256" key="5">
    <source>
        <dbReference type="ARBA" id="ARBA00023136"/>
    </source>
</evidence>
<organism evidence="8 9">
    <name type="scientific">Toxoplasma gondii GAB2-2007-GAL-DOM2</name>
    <dbReference type="NCBI Taxonomy" id="1130820"/>
    <lineage>
        <taxon>Eukaryota</taxon>
        <taxon>Sar</taxon>
        <taxon>Alveolata</taxon>
        <taxon>Apicomplexa</taxon>
        <taxon>Conoidasida</taxon>
        <taxon>Coccidia</taxon>
        <taxon>Eucoccidiorida</taxon>
        <taxon>Eimeriorina</taxon>
        <taxon>Sarcocystidae</taxon>
        <taxon>Toxoplasma</taxon>
    </lineage>
</organism>
<reference evidence="8 9" key="1">
    <citation type="submission" date="2014-02" db="EMBL/GenBank/DDBJ databases">
        <authorList>
            <person name="Sibley D."/>
            <person name="Venepally P."/>
            <person name="Karamycheva S."/>
            <person name="Hadjithomas M."/>
            <person name="Khan A."/>
            <person name="Brunk B."/>
            <person name="Roos D."/>
            <person name="Caler E."/>
            <person name="Lorenzi H."/>
        </authorList>
    </citation>
    <scope>NUCLEOTIDE SEQUENCE [LARGE SCALE GENOMIC DNA]</scope>
    <source>
        <strain evidence="8 9">GAB2-2007-GAL-DOM2</strain>
    </source>
</reference>
<evidence type="ECO:0000256" key="3">
    <source>
        <dbReference type="ARBA" id="ARBA00022692"/>
    </source>
</evidence>
<evidence type="ECO:0000256" key="6">
    <source>
        <dbReference type="SAM" id="MobiDB-lite"/>
    </source>
</evidence>
<feature type="region of interest" description="Disordered" evidence="6">
    <location>
        <begin position="137"/>
        <end position="162"/>
    </location>
</feature>
<accession>A0A086JD47</accession>
<dbReference type="GO" id="GO:0000139">
    <property type="term" value="C:Golgi membrane"/>
    <property type="evidence" value="ECO:0007669"/>
    <property type="project" value="TreeGrafter"/>
</dbReference>
<sequence length="317" mass="35040">MLPTYHRGGCPCFPSLIPPATFMSFMSNFCHRLAHLSLMDLQFSLAQFSLLLFSPRKVYEFASIRKKQKNYYARDDPGFLLLLFFFFLVTGVVYALAFSHSAVGFLFTSLAPPVYLLLSALIFPFLHYVFLRCRPRPSHSRLRSSHSSRPREGRHLAPSSSAGPRPELLFCFDVHWNASFLYLVFGLILYLVLLPLLRLLPLTLEVLLANSVQVVGLTAYCYITALGYARLGFSDSSLPFFLPALLFLVVATVATVSSVNLGDILVSSLLYSQNQVAGPAVQVIGVQESTVRGVNITMGTPPGVPEVSVHLESPAGK</sequence>
<dbReference type="OrthoDB" id="10027013at2759"/>
<evidence type="ECO:0000313" key="8">
    <source>
        <dbReference type="EMBL" id="KFG30065.1"/>
    </source>
</evidence>
<dbReference type="InterPro" id="IPR007881">
    <property type="entry name" value="UNC-50"/>
</dbReference>
<dbReference type="EMBL" id="AHZU02001672">
    <property type="protein sequence ID" value="KFG30065.1"/>
    <property type="molecule type" value="Genomic_DNA"/>
</dbReference>
<dbReference type="PANTHER" id="PTHR12841:SF6">
    <property type="entry name" value="PROTEIN UNC-50 HOMOLOG"/>
    <property type="match status" value="1"/>
</dbReference>
<keyword evidence="5 7" id="KW-0472">Membrane</keyword>
<comment type="caution">
    <text evidence="8">The sequence shown here is derived from an EMBL/GenBank/DDBJ whole genome shotgun (WGS) entry which is preliminary data.</text>
</comment>
<feature type="transmembrane region" description="Helical" evidence="7">
    <location>
        <begin position="180"/>
        <end position="200"/>
    </location>
</feature>
<dbReference type="Proteomes" id="UP000028837">
    <property type="component" value="Unassembled WGS sequence"/>
</dbReference>
<evidence type="ECO:0000313" key="9">
    <source>
        <dbReference type="Proteomes" id="UP000028837"/>
    </source>
</evidence>
<dbReference type="VEuPathDB" id="ToxoDB:TGDOM2_255270"/>
<protein>
    <submittedName>
        <fullName evidence="8">UNC-50 family protein</fullName>
    </submittedName>
</protein>
<evidence type="ECO:0000256" key="2">
    <source>
        <dbReference type="ARBA" id="ARBA00006293"/>
    </source>
</evidence>
<proteinExistence type="inferred from homology"/>
<evidence type="ECO:0000256" key="7">
    <source>
        <dbReference type="SAM" id="Phobius"/>
    </source>
</evidence>
<keyword evidence="3 7" id="KW-0812">Transmembrane</keyword>
<dbReference type="PANTHER" id="PTHR12841">
    <property type="entry name" value="PROTEIN UNC-50 HOMOLOG"/>
    <property type="match status" value="1"/>
</dbReference>
<comment type="similarity">
    <text evidence="2">Belongs to the unc-50 family.</text>
</comment>
<feature type="transmembrane region" description="Helical" evidence="7">
    <location>
        <begin position="110"/>
        <end position="131"/>
    </location>
</feature>
<name>A0A086JD47_TOXGO</name>
<dbReference type="AlphaFoldDB" id="A0A086JD47"/>
<keyword evidence="4 7" id="KW-1133">Transmembrane helix</keyword>
<gene>
    <name evidence="8" type="ORF">TGDOM2_255270</name>
</gene>
<feature type="transmembrane region" description="Helical" evidence="7">
    <location>
        <begin position="79"/>
        <end position="98"/>
    </location>
</feature>
<evidence type="ECO:0000256" key="4">
    <source>
        <dbReference type="ARBA" id="ARBA00022989"/>
    </source>
</evidence>
<dbReference type="Pfam" id="PF05216">
    <property type="entry name" value="UNC-50"/>
    <property type="match status" value="1"/>
</dbReference>
<comment type="subcellular location">
    <subcellularLocation>
        <location evidence="1">Membrane</location>
        <topology evidence="1">Multi-pass membrane protein</topology>
    </subcellularLocation>
</comment>
<feature type="compositionally biased region" description="Basic residues" evidence="6">
    <location>
        <begin position="137"/>
        <end position="148"/>
    </location>
</feature>